<sequence>MNHDIEAPEVRNYLATIEARLAQLPSEQSEEIMFGVREHIAEAIERGGQSTAEILAGLGSPDDIAAGMADAGAQAPGPVQQLPSYQFQQLPQPAPRHQASTLWVVATCILLPFGAFMVGVGWLFGVAGLWMGTRWKNWEKIVGTVVLPGGLFGSMFLLSTGVWQSSGSTSSVSVSPMDGSTTPMDAGTNPLIPAFPTVAAIIVILLPIAVAVYLLVVGLRRGTKQA</sequence>
<evidence type="ECO:0000313" key="3">
    <source>
        <dbReference type="Proteomes" id="UP000059574"/>
    </source>
</evidence>
<dbReference type="OrthoDB" id="5114815at2"/>
<keyword evidence="1" id="KW-0812">Transmembrane</keyword>
<proteinExistence type="predicted"/>
<protein>
    <recommendedName>
        <fullName evidence="4">DUF1700 domain-containing protein</fullName>
    </recommendedName>
</protein>
<organism evidence="2 3">
    <name type="scientific">Arthrobacter alpinus</name>
    <dbReference type="NCBI Taxonomy" id="656366"/>
    <lineage>
        <taxon>Bacteria</taxon>
        <taxon>Bacillati</taxon>
        <taxon>Actinomycetota</taxon>
        <taxon>Actinomycetes</taxon>
        <taxon>Micrococcales</taxon>
        <taxon>Micrococcaceae</taxon>
        <taxon>Arthrobacter</taxon>
    </lineage>
</organism>
<feature type="transmembrane region" description="Helical" evidence="1">
    <location>
        <begin position="102"/>
        <end position="129"/>
    </location>
</feature>
<accession>A0A0S2M2J1</accession>
<dbReference type="EMBL" id="CP013200">
    <property type="protein sequence ID" value="ALO67639.1"/>
    <property type="molecule type" value="Genomic_DNA"/>
</dbReference>
<evidence type="ECO:0008006" key="4">
    <source>
        <dbReference type="Google" id="ProtNLM"/>
    </source>
</evidence>
<dbReference type="Pfam" id="PF22564">
    <property type="entry name" value="HAAS"/>
    <property type="match status" value="1"/>
</dbReference>
<name>A0A0S2M2J1_9MICC</name>
<reference evidence="2 3" key="2">
    <citation type="journal article" date="2016" name="J. Biotechnol.">
        <title>Complete genome sequence of Arthrobacter alpinus ERGS4:06, a yellow pigmented bacterium tolerant to cold and radiations isolated from Sikkim Himalaya.</title>
        <authorList>
            <person name="Kumar R."/>
            <person name="Singh D."/>
            <person name="Swarnkar M.K."/>
            <person name="Singh A.K."/>
            <person name="Kumar S."/>
        </authorList>
    </citation>
    <scope>NUCLEOTIDE SEQUENCE [LARGE SCALE GENOMIC DNA]</scope>
    <source>
        <strain evidence="2 3">ERGS4:06</strain>
    </source>
</reference>
<feature type="transmembrane region" description="Helical" evidence="1">
    <location>
        <begin position="194"/>
        <end position="216"/>
    </location>
</feature>
<dbReference type="RefSeq" id="WP_062290876.1">
    <property type="nucleotide sequence ID" value="NZ_CP013200.1"/>
</dbReference>
<dbReference type="AlphaFoldDB" id="A0A0S2M2J1"/>
<dbReference type="Proteomes" id="UP000059574">
    <property type="component" value="Chromosome"/>
</dbReference>
<keyword evidence="1" id="KW-1133">Transmembrane helix</keyword>
<reference evidence="3" key="1">
    <citation type="submission" date="2015-11" db="EMBL/GenBank/DDBJ databases">
        <authorList>
            <person name="Kumar R."/>
            <person name="Singh D."/>
            <person name="Swarnkar M.K."/>
            <person name="Singh A.K."/>
            <person name="Kumar S."/>
        </authorList>
    </citation>
    <scope>NUCLEOTIDE SEQUENCE [LARGE SCALE GENOMIC DNA]</scope>
    <source>
        <strain evidence="3">ERGS4:06</strain>
    </source>
</reference>
<evidence type="ECO:0000313" key="2">
    <source>
        <dbReference type="EMBL" id="ALO67639.1"/>
    </source>
</evidence>
<keyword evidence="1" id="KW-0472">Membrane</keyword>
<gene>
    <name evidence="2" type="ORF">AS189_15560</name>
</gene>
<evidence type="ECO:0000256" key="1">
    <source>
        <dbReference type="SAM" id="Phobius"/>
    </source>
</evidence>
<feature type="transmembrane region" description="Helical" evidence="1">
    <location>
        <begin position="141"/>
        <end position="163"/>
    </location>
</feature>